<evidence type="ECO:0000256" key="4">
    <source>
        <dbReference type="ARBA" id="ARBA00023136"/>
    </source>
</evidence>
<feature type="transmembrane region" description="Helical" evidence="6">
    <location>
        <begin position="269"/>
        <end position="291"/>
    </location>
</feature>
<dbReference type="RefSeq" id="WP_305111238.1">
    <property type="nucleotide sequence ID" value="NZ_JAUTIX010000003.1"/>
</dbReference>
<feature type="region of interest" description="Disordered" evidence="5">
    <location>
        <begin position="1"/>
        <end position="27"/>
    </location>
</feature>
<dbReference type="Gene3D" id="1.20.1560.10">
    <property type="entry name" value="ABC transporter type 1, transmembrane domain"/>
    <property type="match status" value="1"/>
</dbReference>
<dbReference type="GO" id="GO:0005524">
    <property type="term" value="F:ATP binding"/>
    <property type="evidence" value="ECO:0007669"/>
    <property type="project" value="UniProtKB-KW"/>
</dbReference>
<keyword evidence="4 6" id="KW-0472">Membrane</keyword>
<evidence type="ECO:0000256" key="5">
    <source>
        <dbReference type="SAM" id="MobiDB-lite"/>
    </source>
</evidence>
<keyword evidence="9" id="KW-0067">ATP-binding</keyword>
<comment type="caution">
    <text evidence="9">The sequence shown here is derived from an EMBL/GenBank/DDBJ whole genome shotgun (WGS) entry which is preliminary data.</text>
</comment>
<keyword evidence="10" id="KW-1185">Reference proteome</keyword>
<feature type="domain" description="ABC transporter" evidence="7">
    <location>
        <begin position="274"/>
        <end position="581"/>
    </location>
</feature>
<dbReference type="SUPFAM" id="SSF90123">
    <property type="entry name" value="ABC transporter transmembrane region"/>
    <property type="match status" value="1"/>
</dbReference>
<reference evidence="9" key="1">
    <citation type="submission" date="2023-08" db="EMBL/GenBank/DDBJ databases">
        <title>The draft genome of Tsukamurella strandjordii strain 050030.</title>
        <authorList>
            <person name="Zhao F."/>
            <person name="Feng Y."/>
            <person name="Zong Z."/>
        </authorList>
    </citation>
    <scope>NUCLEOTIDE SEQUENCE</scope>
    <source>
        <strain evidence="9">050030</strain>
    </source>
</reference>
<evidence type="ECO:0000259" key="7">
    <source>
        <dbReference type="PROSITE" id="PS50893"/>
    </source>
</evidence>
<dbReference type="InterPro" id="IPR003439">
    <property type="entry name" value="ABC_transporter-like_ATP-bd"/>
</dbReference>
<evidence type="ECO:0000256" key="1">
    <source>
        <dbReference type="ARBA" id="ARBA00004651"/>
    </source>
</evidence>
<feature type="transmembrane region" description="Helical" evidence="6">
    <location>
        <begin position="170"/>
        <end position="201"/>
    </location>
</feature>
<dbReference type="SUPFAM" id="SSF52540">
    <property type="entry name" value="P-loop containing nucleoside triphosphate hydrolases"/>
    <property type="match status" value="1"/>
</dbReference>
<sequence length="581" mass="60010">MADWADSRLPVFLEAPPDPPAPDPIQVDEHTTPRQLVLRTMFGNPARTLPGSALIIGHQVGEALVPVVMGLAIDRGIATGDWPATVRWVLVLAAVFAFLSFSFRFGSRIGFLGMQTVQHRLRTQVTDRIIDPRGLSGGHTPGVLLSIATADVQRLAMTIALTLYPVGELAAIVFCGVVLLSISWPLGLLVLLGAPAMLWCLDKAGNTLRARSEAEQREAGEAAGAAADLVAGFRVIKGVHAEPEADRRYRSASGRALAAVIRARRSQGAYVGAMEAVSAVFIVLVGVLAGIEAVNGALTVGQLITVVGVTQVAMGPLSQLGSNFGKFWVTGHASAKRVLMVLQAPYVREEGTGTAPHGDPIPVRLNGVRSGTGTVDLEFPGRGTTAVVCDADTAADATALLSRARAAGGAAAHAGDTDLYSLTENAALAAVRVAPHTSTLFEGTVAENVAVAADGADDRVAAALLAAACDDVIEVLPQGLQTSVGEAGRLLSGGQRQRVSLARALAADTATLVLVDPTSAVDSVTEATIAERLGGLRADRATVIFTHSPALIAAADTVLTVSGAEVTVAARDAADPIEVIR</sequence>
<keyword evidence="3 6" id="KW-1133">Transmembrane helix</keyword>
<dbReference type="GO" id="GO:0005886">
    <property type="term" value="C:plasma membrane"/>
    <property type="evidence" value="ECO:0007669"/>
    <property type="project" value="UniProtKB-SubCell"/>
</dbReference>
<dbReference type="InterPro" id="IPR011527">
    <property type="entry name" value="ABC1_TM_dom"/>
</dbReference>
<evidence type="ECO:0000256" key="3">
    <source>
        <dbReference type="ARBA" id="ARBA00022989"/>
    </source>
</evidence>
<dbReference type="Pfam" id="PF00664">
    <property type="entry name" value="ABC_membrane"/>
    <property type="match status" value="1"/>
</dbReference>
<evidence type="ECO:0000256" key="2">
    <source>
        <dbReference type="ARBA" id="ARBA00022692"/>
    </source>
</evidence>
<dbReference type="InterPro" id="IPR027417">
    <property type="entry name" value="P-loop_NTPase"/>
</dbReference>
<feature type="transmembrane region" description="Helical" evidence="6">
    <location>
        <begin position="88"/>
        <end position="106"/>
    </location>
</feature>
<dbReference type="Proteomes" id="UP001178281">
    <property type="component" value="Unassembled WGS sequence"/>
</dbReference>
<dbReference type="PROSITE" id="PS50929">
    <property type="entry name" value="ABC_TM1F"/>
    <property type="match status" value="1"/>
</dbReference>
<gene>
    <name evidence="9" type="ORF">Q7X28_10385</name>
</gene>
<comment type="subcellular location">
    <subcellularLocation>
        <location evidence="1">Cell membrane</location>
        <topology evidence="1">Multi-pass membrane protein</topology>
    </subcellularLocation>
</comment>
<dbReference type="EMBL" id="JAUTIX010000003">
    <property type="protein sequence ID" value="MDP0398333.1"/>
    <property type="molecule type" value="Genomic_DNA"/>
</dbReference>
<proteinExistence type="predicted"/>
<accession>A0AA90SLP6</accession>
<evidence type="ECO:0000313" key="10">
    <source>
        <dbReference type="Proteomes" id="UP001178281"/>
    </source>
</evidence>
<dbReference type="AlphaFoldDB" id="A0AA90SLP6"/>
<dbReference type="PANTHER" id="PTHR43394">
    <property type="entry name" value="ATP-DEPENDENT PERMEASE MDL1, MITOCHONDRIAL"/>
    <property type="match status" value="1"/>
</dbReference>
<dbReference type="InterPro" id="IPR039421">
    <property type="entry name" value="Type_1_exporter"/>
</dbReference>
<keyword evidence="2 6" id="KW-0812">Transmembrane</keyword>
<keyword evidence="9" id="KW-0547">Nucleotide-binding</keyword>
<dbReference type="InterPro" id="IPR017871">
    <property type="entry name" value="ABC_transporter-like_CS"/>
</dbReference>
<dbReference type="InterPro" id="IPR036640">
    <property type="entry name" value="ABC1_TM_sf"/>
</dbReference>
<dbReference type="PROSITE" id="PS00211">
    <property type="entry name" value="ABC_TRANSPORTER_1"/>
    <property type="match status" value="1"/>
</dbReference>
<name>A0AA90SLP6_9ACTN</name>
<dbReference type="PANTHER" id="PTHR43394:SF1">
    <property type="entry name" value="ATP-BINDING CASSETTE SUB-FAMILY B MEMBER 10, MITOCHONDRIAL"/>
    <property type="match status" value="1"/>
</dbReference>
<organism evidence="9 10">
    <name type="scientific">Tsukamurella strandjordii</name>
    <dbReference type="NCBI Taxonomy" id="147577"/>
    <lineage>
        <taxon>Bacteria</taxon>
        <taxon>Bacillati</taxon>
        <taxon>Actinomycetota</taxon>
        <taxon>Actinomycetes</taxon>
        <taxon>Mycobacteriales</taxon>
        <taxon>Tsukamurellaceae</taxon>
        <taxon>Tsukamurella</taxon>
    </lineage>
</organism>
<evidence type="ECO:0000313" key="9">
    <source>
        <dbReference type="EMBL" id="MDP0398333.1"/>
    </source>
</evidence>
<dbReference type="Pfam" id="PF00005">
    <property type="entry name" value="ABC_tran"/>
    <property type="match status" value="1"/>
</dbReference>
<dbReference type="CDD" id="cd07346">
    <property type="entry name" value="ABC_6TM_exporters"/>
    <property type="match status" value="1"/>
</dbReference>
<evidence type="ECO:0000259" key="8">
    <source>
        <dbReference type="PROSITE" id="PS50929"/>
    </source>
</evidence>
<dbReference type="PROSITE" id="PS50893">
    <property type="entry name" value="ABC_TRANSPORTER_2"/>
    <property type="match status" value="1"/>
</dbReference>
<dbReference type="Gene3D" id="3.40.50.300">
    <property type="entry name" value="P-loop containing nucleotide triphosphate hydrolases"/>
    <property type="match status" value="1"/>
</dbReference>
<evidence type="ECO:0000256" key="6">
    <source>
        <dbReference type="SAM" id="Phobius"/>
    </source>
</evidence>
<dbReference type="GO" id="GO:0015421">
    <property type="term" value="F:ABC-type oligopeptide transporter activity"/>
    <property type="evidence" value="ECO:0007669"/>
    <property type="project" value="TreeGrafter"/>
</dbReference>
<protein>
    <submittedName>
        <fullName evidence="9">ABC transporter ATP-binding protein</fullName>
    </submittedName>
</protein>
<feature type="domain" description="ABC transmembrane type-1" evidence="8">
    <location>
        <begin position="51"/>
        <end position="327"/>
    </location>
</feature>
<dbReference type="GO" id="GO:0016887">
    <property type="term" value="F:ATP hydrolysis activity"/>
    <property type="evidence" value="ECO:0007669"/>
    <property type="project" value="InterPro"/>
</dbReference>